<evidence type="ECO:0000256" key="1">
    <source>
        <dbReference type="ARBA" id="ARBA00004651"/>
    </source>
</evidence>
<feature type="transmembrane region" description="Helical" evidence="8">
    <location>
        <begin position="57"/>
        <end position="75"/>
    </location>
</feature>
<dbReference type="GO" id="GO:0016763">
    <property type="term" value="F:pentosyltransferase activity"/>
    <property type="evidence" value="ECO:0007669"/>
    <property type="project" value="TreeGrafter"/>
</dbReference>
<gene>
    <name evidence="9" type="ORF">COY32_06020</name>
</gene>
<feature type="transmembrane region" description="Helical" evidence="8">
    <location>
        <begin position="7"/>
        <end position="25"/>
    </location>
</feature>
<evidence type="ECO:0000256" key="2">
    <source>
        <dbReference type="ARBA" id="ARBA00022475"/>
    </source>
</evidence>
<feature type="transmembrane region" description="Helical" evidence="8">
    <location>
        <begin position="376"/>
        <end position="394"/>
    </location>
</feature>
<dbReference type="AlphaFoldDB" id="A0A2M7TFV8"/>
<evidence type="ECO:0000256" key="5">
    <source>
        <dbReference type="ARBA" id="ARBA00022692"/>
    </source>
</evidence>
<evidence type="ECO:0000256" key="6">
    <source>
        <dbReference type="ARBA" id="ARBA00022989"/>
    </source>
</evidence>
<feature type="transmembrane region" description="Helical" evidence="8">
    <location>
        <begin position="96"/>
        <end position="113"/>
    </location>
</feature>
<evidence type="ECO:0000256" key="8">
    <source>
        <dbReference type="SAM" id="Phobius"/>
    </source>
</evidence>
<sequence length="548" mass="62386">MKKYRKLLPLIILIGVGSFLRLYGIDWGEGYFFHPDERNIISAVSNLSITKGNLNPLFWAYGAGPIYLIYFYNLLMGAITQTNLMEFSHYMISGRLLSATASIVIIPFTYIVTKRMLENNSHAPAISLLTATWVTFSPGMIQFAHFVSYEGFLTLEYLALLLSCFAIIDTGTKRSYLVSGVLLGLSIGTKITSIVLLPLVILAHIMRVKPKTFSLALRSLLSLHLISTFTVSALSAFLISPYHILDWSGFTNSLSYEGGVANGSIVVFYTQQFIGTIPGWYQLTQVFPYIFTIPLTLLFVVAFVWSIVSIVKNAKNLFVNNQQFYVFLLVALITLYLIFHMLLFVKWTRYMIPAIPFMAILVGVFVSTLEQKFIRNSLLTISTAWIVLSGLWFMQVYERTDSRIQAAQWVKPHVQQNKTIGSEIYDLGILPTNDIFPTSRITLYNVYDSDEIQSPSVEKMLSESDYFMVLSQRIYKTRLENPTAYPNGNALYSTLFNQTDGWERKASFINTDIQCAWWSLNCMNNIFPPDETFFVFDHPSVYIFKKGE</sequence>
<evidence type="ECO:0000256" key="7">
    <source>
        <dbReference type="ARBA" id="ARBA00023136"/>
    </source>
</evidence>
<protein>
    <submittedName>
        <fullName evidence="9">Uncharacterized protein</fullName>
    </submittedName>
</protein>
<feature type="transmembrane region" description="Helical" evidence="8">
    <location>
        <begin position="180"/>
        <end position="203"/>
    </location>
</feature>
<evidence type="ECO:0000256" key="3">
    <source>
        <dbReference type="ARBA" id="ARBA00022676"/>
    </source>
</evidence>
<keyword evidence="3" id="KW-0328">Glycosyltransferase</keyword>
<keyword evidence="7 8" id="KW-0472">Membrane</keyword>
<dbReference type="PANTHER" id="PTHR33908:SF11">
    <property type="entry name" value="MEMBRANE PROTEIN"/>
    <property type="match status" value="1"/>
</dbReference>
<accession>A0A2M7TFV8</accession>
<evidence type="ECO:0000256" key="4">
    <source>
        <dbReference type="ARBA" id="ARBA00022679"/>
    </source>
</evidence>
<dbReference type="Proteomes" id="UP000228920">
    <property type="component" value="Unassembled WGS sequence"/>
</dbReference>
<evidence type="ECO:0000313" key="9">
    <source>
        <dbReference type="EMBL" id="PIZ44810.1"/>
    </source>
</evidence>
<dbReference type="GO" id="GO:0005886">
    <property type="term" value="C:plasma membrane"/>
    <property type="evidence" value="ECO:0007669"/>
    <property type="project" value="UniProtKB-SubCell"/>
</dbReference>
<dbReference type="InterPro" id="IPR050297">
    <property type="entry name" value="LipidA_mod_glycosyltrf_83"/>
</dbReference>
<keyword evidence="2" id="KW-1003">Cell membrane</keyword>
<reference evidence="10" key="1">
    <citation type="submission" date="2017-09" db="EMBL/GenBank/DDBJ databases">
        <title>Depth-based differentiation of microbial function through sediment-hosted aquifers and enrichment of novel symbionts in the deep terrestrial subsurface.</title>
        <authorList>
            <person name="Probst A.J."/>
            <person name="Ladd B."/>
            <person name="Jarett J.K."/>
            <person name="Geller-Mcgrath D.E."/>
            <person name="Sieber C.M.K."/>
            <person name="Emerson J.B."/>
            <person name="Anantharaman K."/>
            <person name="Thomas B.C."/>
            <person name="Malmstrom R."/>
            <person name="Stieglmeier M."/>
            <person name="Klingl A."/>
            <person name="Woyke T."/>
            <person name="Ryan C.M."/>
            <person name="Banfield J.F."/>
        </authorList>
    </citation>
    <scope>NUCLEOTIDE SEQUENCE [LARGE SCALE GENOMIC DNA]</scope>
</reference>
<dbReference type="GO" id="GO:0009103">
    <property type="term" value="P:lipopolysaccharide biosynthetic process"/>
    <property type="evidence" value="ECO:0007669"/>
    <property type="project" value="UniProtKB-ARBA"/>
</dbReference>
<keyword evidence="4" id="KW-0808">Transferase</keyword>
<feature type="transmembrane region" description="Helical" evidence="8">
    <location>
        <begin position="151"/>
        <end position="168"/>
    </location>
</feature>
<keyword evidence="5 8" id="KW-0812">Transmembrane</keyword>
<keyword evidence="6 8" id="KW-1133">Transmembrane helix</keyword>
<dbReference type="EMBL" id="PFNL01000163">
    <property type="protein sequence ID" value="PIZ44810.1"/>
    <property type="molecule type" value="Genomic_DNA"/>
</dbReference>
<feature type="transmembrane region" description="Helical" evidence="8">
    <location>
        <begin position="350"/>
        <end position="369"/>
    </location>
</feature>
<comment type="caution">
    <text evidence="9">The sequence shown here is derived from an EMBL/GenBank/DDBJ whole genome shotgun (WGS) entry which is preliminary data.</text>
</comment>
<feature type="transmembrane region" description="Helical" evidence="8">
    <location>
        <begin position="323"/>
        <end position="344"/>
    </location>
</feature>
<organism evidence="9 10">
    <name type="scientific">candidate division WWE3 bacterium CG_4_10_14_0_2_um_filter_41_14</name>
    <dbReference type="NCBI Taxonomy" id="1975072"/>
    <lineage>
        <taxon>Bacteria</taxon>
        <taxon>Katanobacteria</taxon>
    </lineage>
</organism>
<feature type="transmembrane region" description="Helical" evidence="8">
    <location>
        <begin position="286"/>
        <end position="311"/>
    </location>
</feature>
<comment type="subcellular location">
    <subcellularLocation>
        <location evidence="1">Cell membrane</location>
        <topology evidence="1">Multi-pass membrane protein</topology>
    </subcellularLocation>
</comment>
<proteinExistence type="predicted"/>
<name>A0A2M7TFV8_UNCKA</name>
<evidence type="ECO:0000313" key="10">
    <source>
        <dbReference type="Proteomes" id="UP000228920"/>
    </source>
</evidence>
<feature type="transmembrane region" description="Helical" evidence="8">
    <location>
        <begin position="215"/>
        <end position="239"/>
    </location>
</feature>
<dbReference type="PANTHER" id="PTHR33908">
    <property type="entry name" value="MANNOSYLTRANSFERASE YKCB-RELATED"/>
    <property type="match status" value="1"/>
</dbReference>